<dbReference type="HOGENOM" id="CLU_2757508_0_0_1"/>
<reference evidence="2" key="1">
    <citation type="journal article" date="2011" name="PLoS Genet.">
        <title>Genomic analysis of the necrotrophic fungal pathogens Sclerotinia sclerotiorum and Botrytis cinerea.</title>
        <authorList>
            <person name="Amselem J."/>
            <person name="Cuomo C.A."/>
            <person name="van Kan J.A."/>
            <person name="Viaud M."/>
            <person name="Benito E.P."/>
            <person name="Couloux A."/>
            <person name="Coutinho P.M."/>
            <person name="de Vries R.P."/>
            <person name="Dyer P.S."/>
            <person name="Fillinger S."/>
            <person name="Fournier E."/>
            <person name="Gout L."/>
            <person name="Hahn M."/>
            <person name="Kohn L."/>
            <person name="Lapalu N."/>
            <person name="Plummer K.M."/>
            <person name="Pradier J.M."/>
            <person name="Quevillon E."/>
            <person name="Sharon A."/>
            <person name="Simon A."/>
            <person name="ten Have A."/>
            <person name="Tudzynski B."/>
            <person name="Tudzynski P."/>
            <person name="Wincker P."/>
            <person name="Andrew M."/>
            <person name="Anthouard V."/>
            <person name="Beever R.E."/>
            <person name="Beffa R."/>
            <person name="Benoit I."/>
            <person name="Bouzid O."/>
            <person name="Brault B."/>
            <person name="Chen Z."/>
            <person name="Choquer M."/>
            <person name="Collemare J."/>
            <person name="Cotton P."/>
            <person name="Danchin E.G."/>
            <person name="Da Silva C."/>
            <person name="Gautier A."/>
            <person name="Giraud C."/>
            <person name="Giraud T."/>
            <person name="Gonzalez C."/>
            <person name="Grossetete S."/>
            <person name="Guldener U."/>
            <person name="Henrissat B."/>
            <person name="Howlett B.J."/>
            <person name="Kodira C."/>
            <person name="Kretschmer M."/>
            <person name="Lappartient A."/>
            <person name="Leroch M."/>
            <person name="Levis C."/>
            <person name="Mauceli E."/>
            <person name="Neuveglise C."/>
            <person name="Oeser B."/>
            <person name="Pearson M."/>
            <person name="Poulain J."/>
            <person name="Poussereau N."/>
            <person name="Quesneville H."/>
            <person name="Rascle C."/>
            <person name="Schumacher J."/>
            <person name="Segurens B."/>
            <person name="Sexton A."/>
            <person name="Silva E."/>
            <person name="Sirven C."/>
            <person name="Soanes D.M."/>
            <person name="Talbot N.J."/>
            <person name="Templeton M."/>
            <person name="Yandava C."/>
            <person name="Yarden O."/>
            <person name="Zeng Q."/>
            <person name="Rollins J.A."/>
            <person name="Lebrun M.H."/>
            <person name="Dickman M."/>
        </authorList>
    </citation>
    <scope>NUCLEOTIDE SEQUENCE [LARGE SCALE GENOMIC DNA]</scope>
    <source>
        <strain evidence="2">T4</strain>
    </source>
</reference>
<sequence length="70" mass="7832">MCSDDDSFALDTLVTANQIFFMKLLSNLSAINTKQEEFRVSDVKEIKRDSVGSLSAGADEHEVYRICRDG</sequence>
<organism evidence="1 2">
    <name type="scientific">Botryotinia fuckeliana (strain T4)</name>
    <name type="common">Noble rot fungus</name>
    <name type="synonym">Botrytis cinerea</name>
    <dbReference type="NCBI Taxonomy" id="999810"/>
    <lineage>
        <taxon>Eukaryota</taxon>
        <taxon>Fungi</taxon>
        <taxon>Dikarya</taxon>
        <taxon>Ascomycota</taxon>
        <taxon>Pezizomycotina</taxon>
        <taxon>Leotiomycetes</taxon>
        <taxon>Helotiales</taxon>
        <taxon>Sclerotiniaceae</taxon>
        <taxon>Botrytis</taxon>
    </lineage>
</organism>
<dbReference type="EMBL" id="FQ790322">
    <property type="protein sequence ID" value="CCD50074.1"/>
    <property type="molecule type" value="Genomic_DNA"/>
</dbReference>
<name>G2YE76_BOTF4</name>
<dbReference type="Proteomes" id="UP000008177">
    <property type="component" value="Unplaced contigs"/>
</dbReference>
<proteinExistence type="predicted"/>
<gene>
    <name evidence="1" type="ORF">BofuT4_uP093460.1</name>
</gene>
<protein>
    <submittedName>
        <fullName evidence="1">Uncharacterized protein</fullName>
    </submittedName>
</protein>
<dbReference type="InParanoid" id="G2YE76"/>
<accession>G2YE76</accession>
<evidence type="ECO:0000313" key="1">
    <source>
        <dbReference type="EMBL" id="CCD50074.1"/>
    </source>
</evidence>
<evidence type="ECO:0000313" key="2">
    <source>
        <dbReference type="Proteomes" id="UP000008177"/>
    </source>
</evidence>
<dbReference type="AlphaFoldDB" id="G2YE76"/>